<keyword evidence="3" id="KW-1185">Reference proteome</keyword>
<sequence length="102" mass="11249">MPPPGFVHGKEQRFDSSSGGTSAAAETVIELARTDLILCTGWYKDHPLYDGRALERFADRAALERAQAAGRLFIRDQAAEYLAVRVCDFTDRVVGDDSSQRS</sequence>
<comment type="caution">
    <text evidence="2">The sequence shown here is derived from an EMBL/GenBank/DDBJ whole genome shotgun (WGS) entry which is preliminary data.</text>
</comment>
<accession>A0ABW8M4I9</accession>
<reference evidence="2 3" key="1">
    <citation type="submission" date="2024-11" db="EMBL/GenBank/DDBJ databases">
        <title>The Natural Products Discovery Center: Release of the First 8490 Sequenced Strains for Exploring Actinobacteria Biosynthetic Diversity.</title>
        <authorList>
            <person name="Kalkreuter E."/>
            <person name="Kautsar S.A."/>
            <person name="Yang D."/>
            <person name="Bader C.D."/>
            <person name="Teijaro C.N."/>
            <person name="Fluegel L."/>
            <person name="Davis C.M."/>
            <person name="Simpson J.R."/>
            <person name="Lauterbach L."/>
            <person name="Steele A.D."/>
            <person name="Gui C."/>
            <person name="Meng S."/>
            <person name="Li G."/>
            <person name="Viehrig K."/>
            <person name="Ye F."/>
            <person name="Su P."/>
            <person name="Kiefer A.F."/>
            <person name="Nichols A."/>
            <person name="Cepeda A.J."/>
            <person name="Yan W."/>
            <person name="Fan B."/>
            <person name="Jiang Y."/>
            <person name="Adhikari A."/>
            <person name="Zheng C.-J."/>
            <person name="Schuster L."/>
            <person name="Cowan T.M."/>
            <person name="Smanski M.J."/>
            <person name="Chevrette M.G."/>
            <person name="De Carvalho L.P.S."/>
            <person name="Shen B."/>
        </authorList>
    </citation>
    <scope>NUCLEOTIDE SEQUENCE [LARGE SCALE GENOMIC DNA]</scope>
    <source>
        <strain evidence="2 3">NPDC020863</strain>
    </source>
</reference>
<protein>
    <submittedName>
        <fullName evidence="2">Uncharacterized protein</fullName>
    </submittedName>
</protein>
<evidence type="ECO:0000313" key="3">
    <source>
        <dbReference type="Proteomes" id="UP001620295"/>
    </source>
</evidence>
<proteinExistence type="predicted"/>
<gene>
    <name evidence="2" type="ORF">ACI2L5_50875</name>
</gene>
<evidence type="ECO:0000256" key="1">
    <source>
        <dbReference type="SAM" id="MobiDB-lite"/>
    </source>
</evidence>
<dbReference type="Proteomes" id="UP001620295">
    <property type="component" value="Unassembled WGS sequence"/>
</dbReference>
<feature type="region of interest" description="Disordered" evidence="1">
    <location>
        <begin position="1"/>
        <end position="21"/>
    </location>
</feature>
<dbReference type="EMBL" id="JBJDQH010000042">
    <property type="protein sequence ID" value="MFK4273104.1"/>
    <property type="molecule type" value="Genomic_DNA"/>
</dbReference>
<organism evidence="2 3">
    <name type="scientific">Streptomyces milbemycinicus</name>
    <dbReference type="NCBI Taxonomy" id="476552"/>
    <lineage>
        <taxon>Bacteria</taxon>
        <taxon>Bacillati</taxon>
        <taxon>Actinomycetota</taxon>
        <taxon>Actinomycetes</taxon>
        <taxon>Kitasatosporales</taxon>
        <taxon>Streptomycetaceae</taxon>
        <taxon>Streptomyces</taxon>
    </lineage>
</organism>
<evidence type="ECO:0000313" key="2">
    <source>
        <dbReference type="EMBL" id="MFK4273104.1"/>
    </source>
</evidence>
<dbReference type="RefSeq" id="WP_385626541.1">
    <property type="nucleotide sequence ID" value="NZ_JBJDQH010000042.1"/>
</dbReference>
<name>A0ABW8M4I9_9ACTN</name>